<evidence type="ECO:0000313" key="3">
    <source>
        <dbReference type="Proteomes" id="UP000187455"/>
    </source>
</evidence>
<keyword evidence="3" id="KW-1185">Reference proteome</keyword>
<feature type="region of interest" description="Disordered" evidence="1">
    <location>
        <begin position="80"/>
        <end position="138"/>
    </location>
</feature>
<evidence type="ECO:0000256" key="1">
    <source>
        <dbReference type="SAM" id="MobiDB-lite"/>
    </source>
</evidence>
<protein>
    <submittedName>
        <fullName evidence="2">Uncharacterized protein</fullName>
    </submittedName>
</protein>
<dbReference type="OrthoDB" id="10430711at2759"/>
<feature type="compositionally biased region" description="Basic and acidic residues" evidence="1">
    <location>
        <begin position="123"/>
        <end position="138"/>
    </location>
</feature>
<feature type="region of interest" description="Disordered" evidence="1">
    <location>
        <begin position="435"/>
        <end position="463"/>
    </location>
</feature>
<dbReference type="Proteomes" id="UP000187455">
    <property type="component" value="Unassembled WGS sequence"/>
</dbReference>
<comment type="caution">
    <text evidence="2">The sequence shown here is derived from an EMBL/GenBank/DDBJ whole genome shotgun (WGS) entry which is preliminary data.</text>
</comment>
<evidence type="ECO:0000313" key="2">
    <source>
        <dbReference type="EMBL" id="OLY78690.1"/>
    </source>
</evidence>
<organism evidence="2 3">
    <name type="scientific">Smittium mucronatum</name>
    <dbReference type="NCBI Taxonomy" id="133383"/>
    <lineage>
        <taxon>Eukaryota</taxon>
        <taxon>Fungi</taxon>
        <taxon>Fungi incertae sedis</taxon>
        <taxon>Zoopagomycota</taxon>
        <taxon>Kickxellomycotina</taxon>
        <taxon>Harpellomycetes</taxon>
        <taxon>Harpellales</taxon>
        <taxon>Legeriomycetaceae</taxon>
        <taxon>Smittium</taxon>
    </lineage>
</organism>
<dbReference type="EMBL" id="LSSL01005712">
    <property type="protein sequence ID" value="OLY78690.1"/>
    <property type="molecule type" value="Genomic_DNA"/>
</dbReference>
<feature type="compositionally biased region" description="Low complexity" evidence="1">
    <location>
        <begin position="104"/>
        <end position="122"/>
    </location>
</feature>
<sequence>MDIQATDGDDLHTRAVCQKNRRNAVQDSEITSSLNKAVRSLHEDNMNKIMDLSGRLPQLVDTSVNKFFIDDQLDTLISTKKTTARNRTRKSPFRQHHKQGNVYPAATEPTQQAAPAQHLQQPRKSEPRKEEPKFSSKGREGVCDFIQESNPEQIFPETGKFTKVFFEGECRGAPEASKFGKRLMEILRTRGPAHGHLEGSCSSLVKESYRGEDRQPPLCIGSPGVQQPFGGALLQDGDPDIHMQDDQEERLHSVLGLGESLHACSDPPDMQEIPEVCLERTKELITFNGYMVIYSDDKHASGSESSLLEGPAEEIERYIKSSSSKKSCWEICVDIFRQHHVDFLLQEVWRNHFKSIIENFRRHLVTLSEIEYPTANEVCPNITQSCGCTKQAHGANGVVSIERNLQEDRSKFWSRESYNDNSDSVMGISNLVSNPLEANTRGSDNNTSYGDCSRSQKRKIPTDGQQTMDIIGLEDHWGSLKDQGYNKEAIAPLLLNEKMIG</sequence>
<reference evidence="2 3" key="1">
    <citation type="journal article" date="2016" name="Mol. Biol. Evol.">
        <title>Genome-Wide Survey of Gut Fungi (Harpellales) Reveals the First Horizontally Transferred Ubiquitin Gene from a Mosquito Host.</title>
        <authorList>
            <person name="Wang Y."/>
            <person name="White M.M."/>
            <person name="Kvist S."/>
            <person name="Moncalvo J.M."/>
        </authorList>
    </citation>
    <scope>NUCLEOTIDE SEQUENCE [LARGE SCALE GENOMIC DNA]</scope>
    <source>
        <strain evidence="2 3">ALG-7-W6</strain>
    </source>
</reference>
<feature type="compositionally biased region" description="Basic residues" evidence="1">
    <location>
        <begin position="82"/>
        <end position="99"/>
    </location>
</feature>
<feature type="compositionally biased region" description="Polar residues" evidence="1">
    <location>
        <begin position="435"/>
        <end position="450"/>
    </location>
</feature>
<accession>A0A1R0GP86</accession>
<gene>
    <name evidence="2" type="ORF">AYI68_g7254</name>
</gene>
<name>A0A1R0GP86_9FUNG</name>
<proteinExistence type="predicted"/>
<dbReference type="AlphaFoldDB" id="A0A1R0GP86"/>